<feature type="compositionally biased region" description="Basic and acidic residues" evidence="1">
    <location>
        <begin position="612"/>
        <end position="640"/>
    </location>
</feature>
<feature type="compositionally biased region" description="Polar residues" evidence="1">
    <location>
        <begin position="289"/>
        <end position="320"/>
    </location>
</feature>
<sequence>MDALKSGPNRFSNVNISHRFAQQQGLSSKQQAPAQTIPLQARSRFHVIQTKSKPANEAPSQAANTTAKVPSIPGRAAWGSTSAPPSTSAVEKADDNVSPKGSMATPSAPSLDESTTKGLRLDPDTQWGEEEGEMDFSTPLPGMEVAEPKSQPTRPQQVPSMRPTTAPAAPTQNFKPPPPNIPPPPSNFPPPPSAPPPSHSTPVNIPPPPSSAPPDFIPPPPPLPTEPTTTTTKSSSYVPPHMRARVIGDEAAQKEAGLPTSNPLRGNPSERSSILVTPANPPQAKGDTSKISVGSPSLAVANQQQPRTLYDPKTSTQQAPSAGASRASHNAPLASDTQPVPSYQLLQRPKPDPKSQSKQDTPAAGATYTPFQDYQDLDDYGDWEAQDRQRRKASREEPKAQPSRRGGADRDRRRPAQEQGREHGSFRSDRIELSRPQEPSHAGREAARKLEKSSTRDTQKKRGEEATKGGTPDWRRSTKGGRTNQESWADDDDDYYPTESWRANMPRTDDYYGWKDSERWAWEEEERRRGKRGGARQDYDDCYDTKLEHSGRSGKGDRSKRDPEADDEHEDGGGRRKRRGTRGADKDKPSRPEKTEPKDGGINVGRHPPTRGKREDEKPESRPVAEPKGKRGKSDKVSRGDDDDDEDDMPKHGRSSTRGGRLKDSDRDRRDRDRDRERDWDRRSDWDDDKERWWGYGDRARCDDYDDLRKWGYEREREFDRSPERERDWDRDRRGPPSKRERNRGDWDTYHPDSRRRVVQDPWDYDDRKAYGYAGERSGGRDRCSEDRGGGRRQSKEDRRRDAPTRGSTLSRSHADDEPNPPAKSAGGGSKRSSRGGGGERKAGPVATATEKDPAEKRGTSGGGSGSRSGRGRGKQPKYIQKA</sequence>
<reference evidence="2" key="1">
    <citation type="submission" date="2021-01" db="EMBL/GenBank/DDBJ databases">
        <authorList>
            <person name="Corre E."/>
            <person name="Pelletier E."/>
            <person name="Niang G."/>
            <person name="Scheremetjew M."/>
            <person name="Finn R."/>
            <person name="Kale V."/>
            <person name="Holt S."/>
            <person name="Cochrane G."/>
            <person name="Meng A."/>
            <person name="Brown T."/>
            <person name="Cohen L."/>
        </authorList>
    </citation>
    <scope>NUCLEOTIDE SEQUENCE</scope>
    <source>
        <strain evidence="2">NIES-381</strain>
    </source>
</reference>
<feature type="compositionally biased region" description="Basic and acidic residues" evidence="1">
    <location>
        <begin position="406"/>
        <end position="435"/>
    </location>
</feature>
<feature type="compositionally biased region" description="Basic and acidic residues" evidence="1">
    <location>
        <begin position="507"/>
        <end position="528"/>
    </location>
</feature>
<dbReference type="PRINTS" id="PR01217">
    <property type="entry name" value="PRICHEXTENSN"/>
</dbReference>
<feature type="compositionally biased region" description="Basic and acidic residues" evidence="1">
    <location>
        <begin position="535"/>
        <end position="563"/>
    </location>
</feature>
<feature type="compositionally biased region" description="Acidic residues" evidence="1">
    <location>
        <begin position="375"/>
        <end position="384"/>
    </location>
</feature>
<organism evidence="2">
    <name type="scientific">Eutreptiella gymnastica</name>
    <dbReference type="NCBI Taxonomy" id="73025"/>
    <lineage>
        <taxon>Eukaryota</taxon>
        <taxon>Discoba</taxon>
        <taxon>Euglenozoa</taxon>
        <taxon>Euglenida</taxon>
        <taxon>Spirocuta</taxon>
        <taxon>Euglenophyceae</taxon>
        <taxon>Eutreptiales</taxon>
        <taxon>Eutreptiaceae</taxon>
        <taxon>Eutreptiella</taxon>
    </lineage>
</organism>
<feature type="compositionally biased region" description="Polar residues" evidence="1">
    <location>
        <begin position="335"/>
        <end position="345"/>
    </location>
</feature>
<feature type="compositionally biased region" description="Polar residues" evidence="1">
    <location>
        <begin position="79"/>
        <end position="89"/>
    </location>
</feature>
<proteinExistence type="predicted"/>
<feature type="compositionally biased region" description="Polar residues" evidence="1">
    <location>
        <begin position="259"/>
        <end position="275"/>
    </location>
</feature>
<feature type="compositionally biased region" description="Basic and acidic residues" evidence="1">
    <location>
        <begin position="582"/>
        <end position="599"/>
    </location>
</feature>
<feature type="compositionally biased region" description="Gly residues" evidence="1">
    <location>
        <begin position="860"/>
        <end position="869"/>
    </location>
</feature>
<feature type="compositionally biased region" description="Basic and acidic residues" evidence="1">
    <location>
        <begin position="717"/>
        <end position="770"/>
    </location>
</feature>
<feature type="compositionally biased region" description="Basic and acidic residues" evidence="1">
    <location>
        <begin position="778"/>
        <end position="804"/>
    </location>
</feature>
<dbReference type="AlphaFoldDB" id="A0A7S1I419"/>
<accession>A0A7S1I419</accession>
<feature type="compositionally biased region" description="Basic and acidic residues" evidence="1">
    <location>
        <begin position="441"/>
        <end position="467"/>
    </location>
</feature>
<feature type="compositionally biased region" description="Polar residues" evidence="1">
    <location>
        <begin position="104"/>
        <end position="117"/>
    </location>
</feature>
<name>A0A7S1I419_9EUGL</name>
<dbReference type="EMBL" id="HBGA01032028">
    <property type="protein sequence ID" value="CAD9000451.1"/>
    <property type="molecule type" value="Transcribed_RNA"/>
</dbReference>
<feature type="region of interest" description="Disordered" evidence="1">
    <location>
        <begin position="717"/>
        <end position="883"/>
    </location>
</feature>
<feature type="compositionally biased region" description="Polar residues" evidence="1">
    <location>
        <begin position="49"/>
        <end position="68"/>
    </location>
</feature>
<protein>
    <submittedName>
        <fullName evidence="2">Uncharacterized protein</fullName>
    </submittedName>
</protein>
<feature type="compositionally biased region" description="Low complexity" evidence="1">
    <location>
        <begin position="226"/>
        <end position="240"/>
    </location>
</feature>
<feature type="compositionally biased region" description="Pro residues" evidence="1">
    <location>
        <begin position="175"/>
        <end position="225"/>
    </location>
</feature>
<gene>
    <name evidence="2" type="ORF">EGYM00392_LOCUS11524</name>
</gene>
<feature type="compositionally biased region" description="Basic and acidic residues" evidence="1">
    <location>
        <begin position="661"/>
        <end position="692"/>
    </location>
</feature>
<feature type="compositionally biased region" description="Basic and acidic residues" evidence="1">
    <location>
        <begin position="850"/>
        <end position="859"/>
    </location>
</feature>
<feature type="compositionally biased region" description="Polar residues" evidence="1">
    <location>
        <begin position="150"/>
        <end position="163"/>
    </location>
</feature>
<feature type="region of interest" description="Disordered" evidence="1">
    <location>
        <begin position="1"/>
        <end position="692"/>
    </location>
</feature>
<feature type="compositionally biased region" description="Polar residues" evidence="1">
    <location>
        <begin position="9"/>
        <end position="38"/>
    </location>
</feature>
<evidence type="ECO:0000313" key="2">
    <source>
        <dbReference type="EMBL" id="CAD9000451.1"/>
    </source>
</evidence>
<evidence type="ECO:0000256" key="1">
    <source>
        <dbReference type="SAM" id="MobiDB-lite"/>
    </source>
</evidence>